<protein>
    <submittedName>
        <fullName evidence="1">Uncharacterized protein</fullName>
    </submittedName>
</protein>
<sequence>DEAKIENTIAKAAKDVMEFLGYTVGDVSCDVTRDVFGDVVKEEHVESVAKDEAIVNTTGILHS</sequence>
<organism evidence="1 2">
    <name type="scientific">Taxus chinensis</name>
    <name type="common">Chinese yew</name>
    <name type="synonym">Taxus wallichiana var. chinensis</name>
    <dbReference type="NCBI Taxonomy" id="29808"/>
    <lineage>
        <taxon>Eukaryota</taxon>
        <taxon>Viridiplantae</taxon>
        <taxon>Streptophyta</taxon>
        <taxon>Embryophyta</taxon>
        <taxon>Tracheophyta</taxon>
        <taxon>Spermatophyta</taxon>
        <taxon>Pinopsida</taxon>
        <taxon>Pinidae</taxon>
        <taxon>Conifers II</taxon>
        <taxon>Cupressales</taxon>
        <taxon>Taxaceae</taxon>
        <taxon>Taxus</taxon>
    </lineage>
</organism>
<gene>
    <name evidence="1" type="ORF">KI387_033600</name>
</gene>
<evidence type="ECO:0000313" key="1">
    <source>
        <dbReference type="EMBL" id="KAH9289483.1"/>
    </source>
</evidence>
<feature type="non-terminal residue" evidence="1">
    <location>
        <position position="63"/>
    </location>
</feature>
<name>A0AA38BY58_TAXCH</name>
<keyword evidence="2" id="KW-1185">Reference proteome</keyword>
<comment type="caution">
    <text evidence="1">The sequence shown here is derived from an EMBL/GenBank/DDBJ whole genome shotgun (WGS) entry which is preliminary data.</text>
</comment>
<dbReference type="AlphaFoldDB" id="A0AA38BY58"/>
<dbReference type="EMBL" id="JAHRHJ020003813">
    <property type="protein sequence ID" value="KAH9289483.1"/>
    <property type="molecule type" value="Genomic_DNA"/>
</dbReference>
<feature type="non-terminal residue" evidence="1">
    <location>
        <position position="1"/>
    </location>
</feature>
<reference evidence="1 2" key="1">
    <citation type="journal article" date="2021" name="Nat. Plants">
        <title>The Taxus genome provides insights into paclitaxel biosynthesis.</title>
        <authorList>
            <person name="Xiong X."/>
            <person name="Gou J."/>
            <person name="Liao Q."/>
            <person name="Li Y."/>
            <person name="Zhou Q."/>
            <person name="Bi G."/>
            <person name="Li C."/>
            <person name="Du R."/>
            <person name="Wang X."/>
            <person name="Sun T."/>
            <person name="Guo L."/>
            <person name="Liang H."/>
            <person name="Lu P."/>
            <person name="Wu Y."/>
            <person name="Zhang Z."/>
            <person name="Ro D.K."/>
            <person name="Shang Y."/>
            <person name="Huang S."/>
            <person name="Yan J."/>
        </authorList>
    </citation>
    <scope>NUCLEOTIDE SEQUENCE [LARGE SCALE GENOMIC DNA]</scope>
    <source>
        <strain evidence="1">Ta-2019</strain>
    </source>
</reference>
<accession>A0AA38BY58</accession>
<evidence type="ECO:0000313" key="2">
    <source>
        <dbReference type="Proteomes" id="UP000824469"/>
    </source>
</evidence>
<dbReference type="Proteomes" id="UP000824469">
    <property type="component" value="Unassembled WGS sequence"/>
</dbReference>
<proteinExistence type="predicted"/>